<dbReference type="Pfam" id="PF07705">
    <property type="entry name" value="CARDB"/>
    <property type="match status" value="1"/>
</dbReference>
<dbReference type="OrthoDB" id="3212034at2"/>
<dbReference type="GO" id="GO:0005975">
    <property type="term" value="P:carbohydrate metabolic process"/>
    <property type="evidence" value="ECO:0007669"/>
    <property type="project" value="UniProtKB-ARBA"/>
</dbReference>
<feature type="transmembrane region" description="Helical" evidence="2">
    <location>
        <begin position="20"/>
        <end position="40"/>
    </location>
</feature>
<name>A0A4R0IIW8_9ACTN</name>
<reference evidence="4 5" key="1">
    <citation type="submission" date="2019-02" db="EMBL/GenBank/DDBJ databases">
        <title>Kribbella capetownensis sp. nov. and Kribbella speibonae sp. nov., isolated from soil.</title>
        <authorList>
            <person name="Curtis S.M."/>
            <person name="Norton I."/>
            <person name="Everest G.J."/>
            <person name="Meyers P.R."/>
        </authorList>
    </citation>
    <scope>NUCLEOTIDE SEQUENCE [LARGE SCALE GENOMIC DNA]</scope>
    <source>
        <strain evidence="4 5">YM53</strain>
    </source>
</reference>
<dbReference type="Proteomes" id="UP000293342">
    <property type="component" value="Unassembled WGS sequence"/>
</dbReference>
<dbReference type="AlphaFoldDB" id="A0A4R0IIW8"/>
<dbReference type="InterPro" id="IPR011635">
    <property type="entry name" value="CARDB"/>
</dbReference>
<feature type="domain" description="CARDB" evidence="3">
    <location>
        <begin position="263"/>
        <end position="346"/>
    </location>
</feature>
<proteinExistence type="predicted"/>
<comment type="caution">
    <text evidence="4">The sequence shown here is derived from an EMBL/GenBank/DDBJ whole genome shotgun (WGS) entry which is preliminary data.</text>
</comment>
<sequence>MIDMSAQEPGKVQQQAEAALAPTLLAVVGSVAGTLVTVALDKSPTVKLIGAALGAAIPPLIAAAGRFSRLRLAGGVVVAVLALLLTYVGFTVPEAALGLPATFPVPTPNPTDPPKPSPTRETAGTIGKCEGQLCIEVHPAQVHCSSAQCDSAVEVTSGGKTRLRIGDIEFTGDIAERFAQTGNCEHEVLIEGEKCSITIHVEPGPGGAAQMRIHQNLKAPASVVSLEADTWTTPTTPGAPLPDFTLSAVPRCSVVPGGQISGADGLTLFVTVRNKGEGDYDHLVPFNLLSDTGLSGGGHSAFGSGSGSTGMQVDLAPDDYGMVHLFTVTVDPNDEIAEENESNNVLRLRVSLPNRPKQARDVACSLT</sequence>
<evidence type="ECO:0000313" key="4">
    <source>
        <dbReference type="EMBL" id="TCC32649.1"/>
    </source>
</evidence>
<evidence type="ECO:0000313" key="5">
    <source>
        <dbReference type="Proteomes" id="UP000293342"/>
    </source>
</evidence>
<evidence type="ECO:0000256" key="2">
    <source>
        <dbReference type="SAM" id="Phobius"/>
    </source>
</evidence>
<feature type="compositionally biased region" description="Pro residues" evidence="1">
    <location>
        <begin position="103"/>
        <end position="117"/>
    </location>
</feature>
<protein>
    <recommendedName>
        <fullName evidence="3">CARDB domain-containing protein</fullName>
    </recommendedName>
</protein>
<keyword evidence="2" id="KW-1133">Transmembrane helix</keyword>
<keyword evidence="2" id="KW-0472">Membrane</keyword>
<keyword evidence="2" id="KW-0812">Transmembrane</keyword>
<accession>A0A4R0IIW8</accession>
<feature type="transmembrane region" description="Helical" evidence="2">
    <location>
        <begin position="46"/>
        <end position="65"/>
    </location>
</feature>
<feature type="transmembrane region" description="Helical" evidence="2">
    <location>
        <begin position="72"/>
        <end position="90"/>
    </location>
</feature>
<dbReference type="EMBL" id="SJKD01000021">
    <property type="protein sequence ID" value="TCC32649.1"/>
    <property type="molecule type" value="Genomic_DNA"/>
</dbReference>
<keyword evidence="5" id="KW-1185">Reference proteome</keyword>
<gene>
    <name evidence="4" type="ORF">E0H75_42675</name>
</gene>
<evidence type="ECO:0000256" key="1">
    <source>
        <dbReference type="SAM" id="MobiDB-lite"/>
    </source>
</evidence>
<dbReference type="InterPro" id="IPR013783">
    <property type="entry name" value="Ig-like_fold"/>
</dbReference>
<evidence type="ECO:0000259" key="3">
    <source>
        <dbReference type="Pfam" id="PF07705"/>
    </source>
</evidence>
<organism evidence="4 5">
    <name type="scientific">Kribbella capetownensis</name>
    <dbReference type="NCBI Taxonomy" id="1572659"/>
    <lineage>
        <taxon>Bacteria</taxon>
        <taxon>Bacillati</taxon>
        <taxon>Actinomycetota</taxon>
        <taxon>Actinomycetes</taxon>
        <taxon>Propionibacteriales</taxon>
        <taxon>Kribbellaceae</taxon>
        <taxon>Kribbella</taxon>
    </lineage>
</organism>
<dbReference type="Gene3D" id="2.60.40.10">
    <property type="entry name" value="Immunoglobulins"/>
    <property type="match status" value="2"/>
</dbReference>
<feature type="region of interest" description="Disordered" evidence="1">
    <location>
        <begin position="101"/>
        <end position="123"/>
    </location>
</feature>